<proteinExistence type="predicted"/>
<accession>A0A177DHL4</accession>
<evidence type="ECO:0000313" key="2">
    <source>
        <dbReference type="EMBL" id="OAG18690.1"/>
    </source>
</evidence>
<dbReference type="STRING" id="5599.A0A177DHL4"/>
<keyword evidence="1" id="KW-0472">Membrane</keyword>
<feature type="transmembrane region" description="Helical" evidence="1">
    <location>
        <begin position="20"/>
        <end position="40"/>
    </location>
</feature>
<dbReference type="EMBL" id="KV441483">
    <property type="protein sequence ID" value="OAG18690.1"/>
    <property type="molecule type" value="Genomic_DNA"/>
</dbReference>
<name>A0A177DHL4_ALTAL</name>
<keyword evidence="1" id="KW-0812">Transmembrane</keyword>
<dbReference type="GeneID" id="29112851"/>
<evidence type="ECO:0000313" key="3">
    <source>
        <dbReference type="Proteomes" id="UP000077248"/>
    </source>
</evidence>
<reference evidence="2 3" key="1">
    <citation type="submission" date="2016-05" db="EMBL/GenBank/DDBJ databases">
        <title>Comparative analysis of secretome profiles of manganese(II)-oxidizing ascomycete fungi.</title>
        <authorList>
            <consortium name="DOE Joint Genome Institute"/>
            <person name="Zeiner C.A."/>
            <person name="Purvine S.O."/>
            <person name="Zink E.M."/>
            <person name="Wu S."/>
            <person name="Pasa-Tolic L."/>
            <person name="Chaput D.L."/>
            <person name="Haridas S."/>
            <person name="Grigoriev I.V."/>
            <person name="Santelli C.M."/>
            <person name="Hansel C.M."/>
        </authorList>
    </citation>
    <scope>NUCLEOTIDE SEQUENCE [LARGE SCALE GENOMIC DNA]</scope>
    <source>
        <strain evidence="2 3">SRC1lrK2f</strain>
    </source>
</reference>
<dbReference type="VEuPathDB" id="FungiDB:CC77DRAFT_1042016"/>
<dbReference type="OMA" id="QWYARIW"/>
<dbReference type="AlphaFoldDB" id="A0A177DHL4"/>
<keyword evidence="3" id="KW-1185">Reference proteome</keyword>
<sequence>MNTISPPPQIKRLSGPKRFFGILVGITGGLGANALLAYSVSSFYTRNTKFVPYDTSSPDLTTSVFRAHNPHGNPPVCIDHAIKEVPYGKLPEKYWVKGSGGRISVDQPALATDFCRGIWSGVAFRVQRRFLERKYRAMEGREKQLWDVKQLERNDYKVGTGIVDHFEVVEHTDEKVIVRCGDSPLVTDHRPSDGLFSMEVSKDDEAQIATFHLKSVFVDTTPDGKNNQPQPGAIQWLHRLYTKLWMESATRKLIKEA</sequence>
<organism evidence="2 3">
    <name type="scientific">Alternaria alternata</name>
    <name type="common">Alternaria rot fungus</name>
    <name type="synonym">Torula alternata</name>
    <dbReference type="NCBI Taxonomy" id="5599"/>
    <lineage>
        <taxon>Eukaryota</taxon>
        <taxon>Fungi</taxon>
        <taxon>Dikarya</taxon>
        <taxon>Ascomycota</taxon>
        <taxon>Pezizomycotina</taxon>
        <taxon>Dothideomycetes</taxon>
        <taxon>Pleosporomycetidae</taxon>
        <taxon>Pleosporales</taxon>
        <taxon>Pleosporineae</taxon>
        <taxon>Pleosporaceae</taxon>
        <taxon>Alternaria</taxon>
        <taxon>Alternaria sect. Alternaria</taxon>
        <taxon>Alternaria alternata complex</taxon>
    </lineage>
</organism>
<keyword evidence="1" id="KW-1133">Transmembrane helix</keyword>
<evidence type="ECO:0000256" key="1">
    <source>
        <dbReference type="SAM" id="Phobius"/>
    </source>
</evidence>
<dbReference type="KEGG" id="aalt:CC77DRAFT_1042016"/>
<dbReference type="Proteomes" id="UP000077248">
    <property type="component" value="Unassembled WGS sequence"/>
</dbReference>
<gene>
    <name evidence="2" type="ORF">CC77DRAFT_1042016</name>
</gene>
<dbReference type="RefSeq" id="XP_018384111.1">
    <property type="nucleotide sequence ID" value="XM_018527257.1"/>
</dbReference>
<protein>
    <submittedName>
        <fullName evidence="2">Uncharacterized protein</fullName>
    </submittedName>
</protein>